<dbReference type="Gene3D" id="1.25.40.10">
    <property type="entry name" value="Tetratricopeptide repeat domain"/>
    <property type="match status" value="3"/>
</dbReference>
<name>A0A6A2ZPF3_HIBSY</name>
<proteinExistence type="inferred from homology"/>
<dbReference type="EMBL" id="VEPZ02001112">
    <property type="protein sequence ID" value="KAE8693894.1"/>
    <property type="molecule type" value="Genomic_DNA"/>
</dbReference>
<dbReference type="Pfam" id="PF13041">
    <property type="entry name" value="PPR_2"/>
    <property type="match status" value="1"/>
</dbReference>
<gene>
    <name evidence="4" type="ORF">F3Y22_tig00110788pilonHSYRG00053</name>
</gene>
<dbReference type="InterPro" id="IPR011990">
    <property type="entry name" value="TPR-like_helical_dom_sf"/>
</dbReference>
<dbReference type="PANTHER" id="PTHR47939">
    <property type="entry name" value="MEMBRANE-ASSOCIATED SALT-INDUCIBLE PROTEIN-LIKE"/>
    <property type="match status" value="1"/>
</dbReference>
<feature type="repeat" description="PPR" evidence="3">
    <location>
        <begin position="6"/>
        <end position="40"/>
    </location>
</feature>
<evidence type="ECO:0000256" key="2">
    <source>
        <dbReference type="ARBA" id="ARBA00022737"/>
    </source>
</evidence>
<dbReference type="AlphaFoldDB" id="A0A6A2ZPF3"/>
<dbReference type="InterPro" id="IPR050667">
    <property type="entry name" value="PPR-containing_protein"/>
</dbReference>
<comment type="similarity">
    <text evidence="1">Belongs to the PPR family. P subfamily.</text>
</comment>
<feature type="repeat" description="PPR" evidence="3">
    <location>
        <begin position="113"/>
        <end position="147"/>
    </location>
</feature>
<evidence type="ECO:0000313" key="4">
    <source>
        <dbReference type="EMBL" id="KAE8693894.1"/>
    </source>
</evidence>
<keyword evidence="5" id="KW-1185">Reference proteome</keyword>
<evidence type="ECO:0000313" key="5">
    <source>
        <dbReference type="Proteomes" id="UP000436088"/>
    </source>
</evidence>
<dbReference type="NCBIfam" id="TIGR00756">
    <property type="entry name" value="PPR"/>
    <property type="match status" value="2"/>
</dbReference>
<evidence type="ECO:0000256" key="1">
    <source>
        <dbReference type="ARBA" id="ARBA00007626"/>
    </source>
</evidence>
<dbReference type="Pfam" id="PF01535">
    <property type="entry name" value="PPR"/>
    <property type="match status" value="2"/>
</dbReference>
<comment type="caution">
    <text evidence="4">The sequence shown here is derived from an EMBL/GenBank/DDBJ whole genome shotgun (WGS) entry which is preliminary data.</text>
</comment>
<sequence>MQLRPDATAYNVVIRLFCMKGGMDMADKLMKEISLIDLHPDMITCFKMIKGFCNAGKLEDACELFRTIRRQGFSPNVVAYSVLLEGVCEYGSTKKAMEVLGEMEKAGGSCSPNIIPYTSVIKTFREKGRIMEALWILDRMGACGMNRHDEAEKLFRKMLATGAKPDGIASSITIREICWEGRLLDGFCLYDEIERTQYLSSINSDIYCILLVGLCQQSHSVEAAKLVRSTFKKKIRSKAPYVGKIIEHMKNSGDKELVSRLSKIPR</sequence>
<evidence type="ECO:0000256" key="3">
    <source>
        <dbReference type="PROSITE-ProRule" id="PRU00708"/>
    </source>
</evidence>
<keyword evidence="2" id="KW-0677">Repeat</keyword>
<protein>
    <submittedName>
        <fullName evidence="4">Hydroxyproline-rich glycoprotein family protein</fullName>
    </submittedName>
</protein>
<organism evidence="4 5">
    <name type="scientific">Hibiscus syriacus</name>
    <name type="common">Rose of Sharon</name>
    <dbReference type="NCBI Taxonomy" id="106335"/>
    <lineage>
        <taxon>Eukaryota</taxon>
        <taxon>Viridiplantae</taxon>
        <taxon>Streptophyta</taxon>
        <taxon>Embryophyta</taxon>
        <taxon>Tracheophyta</taxon>
        <taxon>Spermatophyta</taxon>
        <taxon>Magnoliopsida</taxon>
        <taxon>eudicotyledons</taxon>
        <taxon>Gunneridae</taxon>
        <taxon>Pentapetalae</taxon>
        <taxon>rosids</taxon>
        <taxon>malvids</taxon>
        <taxon>Malvales</taxon>
        <taxon>Malvaceae</taxon>
        <taxon>Malvoideae</taxon>
        <taxon>Hibiscus</taxon>
    </lineage>
</organism>
<reference evidence="4" key="1">
    <citation type="submission" date="2019-09" db="EMBL/GenBank/DDBJ databases">
        <title>Draft genome information of white flower Hibiscus syriacus.</title>
        <authorList>
            <person name="Kim Y.-M."/>
        </authorList>
    </citation>
    <scope>NUCLEOTIDE SEQUENCE [LARGE SCALE GENOMIC DNA]</scope>
    <source>
        <strain evidence="4">YM2019G1</strain>
    </source>
</reference>
<dbReference type="PANTHER" id="PTHR47939:SF13">
    <property type="entry name" value="OS03G0201400 PROTEIN"/>
    <property type="match status" value="1"/>
</dbReference>
<dbReference type="InterPro" id="IPR002885">
    <property type="entry name" value="PPR_rpt"/>
</dbReference>
<feature type="repeat" description="PPR" evidence="3">
    <location>
        <begin position="76"/>
        <end position="110"/>
    </location>
</feature>
<accession>A0A6A2ZPF3</accession>
<dbReference type="Proteomes" id="UP000436088">
    <property type="component" value="Unassembled WGS sequence"/>
</dbReference>
<feature type="repeat" description="PPR" evidence="3">
    <location>
        <begin position="41"/>
        <end position="75"/>
    </location>
</feature>
<dbReference type="SMR" id="A0A6A2ZPF3"/>
<dbReference type="PROSITE" id="PS51375">
    <property type="entry name" value="PPR"/>
    <property type="match status" value="4"/>
</dbReference>